<dbReference type="EMBL" id="CP135443">
    <property type="protein sequence ID" value="WRY33432.1"/>
    <property type="molecule type" value="Genomic_DNA"/>
</dbReference>
<protein>
    <recommendedName>
        <fullName evidence="3">Beta sliding clamp</fullName>
    </recommendedName>
    <alternativeName>
        <fullName evidence="11">Beta-clamp processivity factor</fullName>
    </alternativeName>
    <alternativeName>
        <fullName evidence="10">DNA polymerase III beta sliding clamp subunit</fullName>
    </alternativeName>
</protein>
<evidence type="ECO:0000256" key="11">
    <source>
        <dbReference type="ARBA" id="ARBA00033276"/>
    </source>
</evidence>
<dbReference type="Pfam" id="PF00712">
    <property type="entry name" value="DNA_pol3_beta"/>
    <property type="match status" value="1"/>
</dbReference>
<keyword evidence="7" id="KW-0235">DNA replication</keyword>
<dbReference type="GO" id="GO:0003887">
    <property type="term" value="F:DNA-directed DNA polymerase activity"/>
    <property type="evidence" value="ECO:0007669"/>
    <property type="project" value="UniProtKB-EC"/>
</dbReference>
<organism evidence="14 15">
    <name type="scientific">Thioclava litoralis</name>
    <dbReference type="NCBI Taxonomy" id="3076557"/>
    <lineage>
        <taxon>Bacteria</taxon>
        <taxon>Pseudomonadati</taxon>
        <taxon>Pseudomonadota</taxon>
        <taxon>Alphaproteobacteria</taxon>
        <taxon>Rhodobacterales</taxon>
        <taxon>Paracoccaceae</taxon>
        <taxon>Thioclava</taxon>
    </lineage>
</organism>
<dbReference type="RefSeq" id="WP_406720700.1">
    <property type="nucleotide sequence ID" value="NZ_CP135443.1"/>
</dbReference>
<dbReference type="PANTHER" id="PTHR30478">
    <property type="entry name" value="DNA POLYMERASE III SUBUNIT BETA"/>
    <property type="match status" value="1"/>
</dbReference>
<evidence type="ECO:0000256" key="8">
    <source>
        <dbReference type="ARBA" id="ARBA00022932"/>
    </source>
</evidence>
<evidence type="ECO:0000256" key="4">
    <source>
        <dbReference type="ARBA" id="ARBA00022490"/>
    </source>
</evidence>
<keyword evidence="9" id="KW-0238">DNA-binding</keyword>
<evidence type="ECO:0000259" key="12">
    <source>
        <dbReference type="Pfam" id="PF00712"/>
    </source>
</evidence>
<keyword evidence="8" id="KW-0239">DNA-directed DNA polymerase</keyword>
<sequence length="370" mass="40872">MFHDPKPPVEQATRLRCDAADLHKAVKSAKAVINRHNTIPIIGMLLLAFDGETLTVTATDLDMRLELEVETEAPALPFSVTVKPETILPILRNAKGTVTISLEGDMATIIAGDITAKIRQVCPAEDFPTVWADDYPLNAVEMPESALHKALSKVCHCISMEETRYYLNGIYMHEKAGKLATAATDGHRLALYQSDLDWPFLPVIVPRETVPIILQQLAERGNKAVMMTTSAKDKAPSIAIQGDGWNFRAKTIDGTYPDYQRVIPTQPEKPAIAFTLSKGAVDCMHQSERGATLRIHADEGRMWLSDLGKETEVSAPVTGRGELCAFNLSYVKAFLQKDKIVRLQSNNQGDPFHIITEDPAFTQIIMPKRA</sequence>
<comment type="similarity">
    <text evidence="2">Belongs to the beta sliding clamp family.</text>
</comment>
<dbReference type="InterPro" id="IPR022637">
    <property type="entry name" value="DNA_polIII_beta_cen"/>
</dbReference>
<proteinExistence type="inferred from homology"/>
<dbReference type="Gene3D" id="3.10.150.10">
    <property type="entry name" value="DNA Polymerase III, subunit A, domain 2"/>
    <property type="match status" value="1"/>
</dbReference>
<evidence type="ECO:0000256" key="9">
    <source>
        <dbReference type="ARBA" id="ARBA00023125"/>
    </source>
</evidence>
<comment type="subcellular location">
    <subcellularLocation>
        <location evidence="1">Cytoplasm</location>
    </subcellularLocation>
</comment>
<dbReference type="NCBIfam" id="TIGR00663">
    <property type="entry name" value="dnan"/>
    <property type="match status" value="1"/>
</dbReference>
<accession>A0ABZ1DZK6</accession>
<feature type="domain" description="DNA polymerase III beta sliding clamp central" evidence="13">
    <location>
        <begin position="142"/>
        <end position="258"/>
    </location>
</feature>
<gene>
    <name evidence="14" type="primary">dnaN</name>
    <name evidence="14" type="ORF">RPE78_12220</name>
</gene>
<dbReference type="SUPFAM" id="SSF55979">
    <property type="entry name" value="DNA clamp"/>
    <property type="match status" value="2"/>
</dbReference>
<evidence type="ECO:0000256" key="10">
    <source>
        <dbReference type="ARBA" id="ARBA00030988"/>
    </source>
</evidence>
<evidence type="ECO:0000256" key="2">
    <source>
        <dbReference type="ARBA" id="ARBA00010752"/>
    </source>
</evidence>
<evidence type="ECO:0000256" key="3">
    <source>
        <dbReference type="ARBA" id="ARBA00021035"/>
    </source>
</evidence>
<evidence type="ECO:0000256" key="7">
    <source>
        <dbReference type="ARBA" id="ARBA00022705"/>
    </source>
</evidence>
<evidence type="ECO:0000256" key="1">
    <source>
        <dbReference type="ARBA" id="ARBA00004496"/>
    </source>
</evidence>
<dbReference type="PANTHER" id="PTHR30478:SF0">
    <property type="entry name" value="BETA SLIDING CLAMP"/>
    <property type="match status" value="1"/>
</dbReference>
<evidence type="ECO:0000313" key="14">
    <source>
        <dbReference type="EMBL" id="WRY33432.1"/>
    </source>
</evidence>
<name>A0ABZ1DZK6_9RHOB</name>
<keyword evidence="6 14" id="KW-0548">Nucleotidyltransferase</keyword>
<dbReference type="InterPro" id="IPR001001">
    <property type="entry name" value="DNA_polIII_beta"/>
</dbReference>
<keyword evidence="5 14" id="KW-0808">Transferase</keyword>
<keyword evidence="15" id="KW-1185">Reference proteome</keyword>
<evidence type="ECO:0000256" key="6">
    <source>
        <dbReference type="ARBA" id="ARBA00022695"/>
    </source>
</evidence>
<dbReference type="Gene3D" id="3.70.10.10">
    <property type="match status" value="1"/>
</dbReference>
<dbReference type="Pfam" id="PF02767">
    <property type="entry name" value="DNA_pol3_beta_2"/>
    <property type="match status" value="1"/>
</dbReference>
<dbReference type="CDD" id="cd00140">
    <property type="entry name" value="beta_clamp"/>
    <property type="match status" value="1"/>
</dbReference>
<dbReference type="SMART" id="SM00480">
    <property type="entry name" value="POL3Bc"/>
    <property type="match status" value="1"/>
</dbReference>
<feature type="domain" description="DNA polymerase III beta sliding clamp N-terminal" evidence="12">
    <location>
        <begin position="15"/>
        <end position="130"/>
    </location>
</feature>
<evidence type="ECO:0000259" key="13">
    <source>
        <dbReference type="Pfam" id="PF02767"/>
    </source>
</evidence>
<dbReference type="InterPro" id="IPR046938">
    <property type="entry name" value="DNA_clamp_sf"/>
</dbReference>
<dbReference type="InterPro" id="IPR022634">
    <property type="entry name" value="DNA_polIII_beta_N"/>
</dbReference>
<dbReference type="Proteomes" id="UP001623290">
    <property type="component" value="Chromosome"/>
</dbReference>
<keyword evidence="4" id="KW-0963">Cytoplasm</keyword>
<reference evidence="14 15" key="1">
    <citation type="submission" date="2023-09" db="EMBL/GenBank/DDBJ databases">
        <title>Thioclava shenzhenensis sp. nov., a multidrug resistant bacteria-antagonizing species isolated from coastal seawater.</title>
        <authorList>
            <person name="Long M."/>
        </authorList>
    </citation>
    <scope>NUCLEOTIDE SEQUENCE [LARGE SCALE GENOMIC DNA]</scope>
    <source>
        <strain evidence="14 15">FTW29</strain>
    </source>
</reference>
<evidence type="ECO:0000313" key="15">
    <source>
        <dbReference type="Proteomes" id="UP001623290"/>
    </source>
</evidence>
<evidence type="ECO:0000256" key="5">
    <source>
        <dbReference type="ARBA" id="ARBA00022679"/>
    </source>
</evidence>